<dbReference type="PROSITE" id="PS00941">
    <property type="entry name" value="CARBOXYLESTERASE_B_2"/>
    <property type="match status" value="1"/>
</dbReference>
<evidence type="ECO:0000313" key="6">
    <source>
        <dbReference type="Proteomes" id="UP000019491"/>
    </source>
</evidence>
<feature type="domain" description="Carboxylesterase type B" evidence="4">
    <location>
        <begin position="15"/>
        <end position="502"/>
    </location>
</feature>
<dbReference type="AlphaFoldDB" id="X0PVZ4"/>
<dbReference type="SUPFAM" id="SSF53474">
    <property type="entry name" value="alpha/beta-Hydrolases"/>
    <property type="match status" value="1"/>
</dbReference>
<dbReference type="InterPro" id="IPR019819">
    <property type="entry name" value="Carboxylesterase_B_CS"/>
</dbReference>
<evidence type="ECO:0000256" key="2">
    <source>
        <dbReference type="ARBA" id="ARBA00022801"/>
    </source>
</evidence>
<proteinExistence type="inferred from homology"/>
<evidence type="ECO:0000256" key="1">
    <source>
        <dbReference type="ARBA" id="ARBA00005964"/>
    </source>
</evidence>
<dbReference type="PROSITE" id="PS00122">
    <property type="entry name" value="CARBOXYLESTERASE_B_1"/>
    <property type="match status" value="1"/>
</dbReference>
<evidence type="ECO:0000256" key="3">
    <source>
        <dbReference type="RuleBase" id="RU361235"/>
    </source>
</evidence>
<dbReference type="PANTHER" id="PTHR11559">
    <property type="entry name" value="CARBOXYLESTERASE"/>
    <property type="match status" value="1"/>
</dbReference>
<keyword evidence="2 3" id="KW-0378">Hydrolase</keyword>
<name>X0PVZ4_RHOWR</name>
<organism evidence="5 6">
    <name type="scientific">Rhodococcus wratislaviensis NBRC 100605</name>
    <dbReference type="NCBI Taxonomy" id="1219028"/>
    <lineage>
        <taxon>Bacteria</taxon>
        <taxon>Bacillati</taxon>
        <taxon>Actinomycetota</taxon>
        <taxon>Actinomycetes</taxon>
        <taxon>Mycobacteriales</taxon>
        <taxon>Nocardiaceae</taxon>
        <taxon>Rhodococcus</taxon>
    </lineage>
</organism>
<dbReference type="InterPro" id="IPR029058">
    <property type="entry name" value="AB_hydrolase_fold"/>
</dbReference>
<dbReference type="GO" id="GO:0016787">
    <property type="term" value="F:hydrolase activity"/>
    <property type="evidence" value="ECO:0007669"/>
    <property type="project" value="UniProtKB-KW"/>
</dbReference>
<dbReference type="InterPro" id="IPR050309">
    <property type="entry name" value="Type-B_Carboxylest/Lipase"/>
</dbReference>
<evidence type="ECO:0000259" key="4">
    <source>
        <dbReference type="Pfam" id="PF00135"/>
    </source>
</evidence>
<dbReference type="InterPro" id="IPR019826">
    <property type="entry name" value="Carboxylesterase_B_AS"/>
</dbReference>
<sequence length="524" mass="57011">MAPGEDDVMVSRTEDPHVTIGQGTLRGVRLDGVRSWKGIPYAAPPVGEWRLRSPRAPEPFSGVRDCSRFGPIAPQNEHGPLPIDPGLTLDEDCLTVNVLAPASDARRPRPVMVWIHGGAYYLGSSGQRMFDPTHLVERGDVVVVTFNYRLGALGFLDFSSFSTEEHPFDTNLGLRDQIAALTWVRDNIAAFGGDPKDVTLFGESAGGGAVTTLMTSPPAEGLFHRAIAESSPATSVYGRDRAASIAESFLELLDIAPADAGRLRDLPVDVLTKACVELVQQVPARVPGTLAVAPTVDGDVVPHYPVAAFRTGLAHRIPLLIGTNKDEASMFRLMKSPLMPITPDAVHQMFVAIAADHPDLPADEEQEVAAAYPDYPKKRSAMEISRDAAFRMPTLWIAEAHSRVAPTWLYRFDYATPFLRAARIGATHGTEVPYVFGNFGVVPHDPTFKLGGHRTAGHVSERIQRRWLSFATEGTPDGTGAEVGWPRYDEADRTTLLIGKSDAIVADPDRELRRAWGEEVIGFT</sequence>
<comment type="similarity">
    <text evidence="1 3">Belongs to the type-B carboxylesterase/lipase family.</text>
</comment>
<dbReference type="InterPro" id="IPR002018">
    <property type="entry name" value="CarbesteraseB"/>
</dbReference>
<evidence type="ECO:0000313" key="5">
    <source>
        <dbReference type="EMBL" id="GAF42417.1"/>
    </source>
</evidence>
<dbReference type="ESTHER" id="rhosr-q0sh74">
    <property type="family name" value="Carb_B_Bacteria"/>
</dbReference>
<comment type="caution">
    <text evidence="5">The sequence shown here is derived from an EMBL/GenBank/DDBJ whole genome shotgun (WGS) entry which is preliminary data.</text>
</comment>
<dbReference type="EMBL" id="BAWF01000002">
    <property type="protein sequence ID" value="GAF42417.1"/>
    <property type="molecule type" value="Genomic_DNA"/>
</dbReference>
<protein>
    <recommendedName>
        <fullName evidence="3">Carboxylic ester hydrolase</fullName>
        <ecNumber evidence="3">3.1.1.-</ecNumber>
    </recommendedName>
</protein>
<keyword evidence="6" id="KW-1185">Reference proteome</keyword>
<dbReference type="Gene3D" id="3.40.50.1820">
    <property type="entry name" value="alpha/beta hydrolase"/>
    <property type="match status" value="1"/>
</dbReference>
<reference evidence="5 6" key="1">
    <citation type="submission" date="2014-02" db="EMBL/GenBank/DDBJ databases">
        <title>Whole genome shotgun sequence of Rhodococcus wratislaviensis NBRC 100605.</title>
        <authorList>
            <person name="Hosoyama A."/>
            <person name="Tsuchikane K."/>
            <person name="Yoshida I."/>
            <person name="Ohji S."/>
            <person name="Ichikawa N."/>
            <person name="Yamazoe A."/>
            <person name="Fujita N."/>
        </authorList>
    </citation>
    <scope>NUCLEOTIDE SEQUENCE [LARGE SCALE GENOMIC DNA]</scope>
    <source>
        <strain evidence="5 6">NBRC 100605</strain>
    </source>
</reference>
<dbReference type="EC" id="3.1.1.-" evidence="3"/>
<gene>
    <name evidence="5" type="ORF">RW1_002_00540</name>
</gene>
<dbReference type="Pfam" id="PF00135">
    <property type="entry name" value="COesterase"/>
    <property type="match status" value="1"/>
</dbReference>
<dbReference type="Proteomes" id="UP000019491">
    <property type="component" value="Unassembled WGS sequence"/>
</dbReference>
<accession>X0PVZ4</accession>